<dbReference type="EMBL" id="JAPDDT010000013">
    <property type="protein sequence ID" value="MCW1925353.1"/>
    <property type="molecule type" value="Genomic_DNA"/>
</dbReference>
<dbReference type="CDD" id="cd09872">
    <property type="entry name" value="PIN_Sll0205-like"/>
    <property type="match status" value="1"/>
</dbReference>
<dbReference type="InterPro" id="IPR052919">
    <property type="entry name" value="TA_system_RNase"/>
</dbReference>
<comment type="caution">
    <text evidence="2">The sequence shown here is derived from an EMBL/GenBank/DDBJ whole genome shotgun (WGS) entry which is preliminary data.</text>
</comment>
<name>A0ABT3GPG5_9BACT</name>
<accession>A0ABT3GPG5</accession>
<evidence type="ECO:0000313" key="3">
    <source>
        <dbReference type="Proteomes" id="UP001320876"/>
    </source>
</evidence>
<dbReference type="PANTHER" id="PTHR36173:SF2">
    <property type="entry name" value="RIBONUCLEASE VAPC16"/>
    <property type="match status" value="1"/>
</dbReference>
<sequence length="125" mass="13771">MRILLDSHALLWWMDDPSELSTRARAEISNPANAVFASAVSIWELGLKVSKGKLRLPLAFHEMLGEHGIQSLPFTASHAMQSIALPEIHGDPFDRALVAQCHFESLTLATRDRVLADYGIPVLAV</sequence>
<evidence type="ECO:0000313" key="2">
    <source>
        <dbReference type="EMBL" id="MCW1925353.1"/>
    </source>
</evidence>
<protein>
    <submittedName>
        <fullName evidence="2">Type II toxin-antitoxin system VapC family toxin</fullName>
    </submittedName>
</protein>
<dbReference type="InterPro" id="IPR002716">
    <property type="entry name" value="PIN_dom"/>
</dbReference>
<gene>
    <name evidence="2" type="ORF">OKA05_22525</name>
</gene>
<dbReference type="SUPFAM" id="SSF88723">
    <property type="entry name" value="PIN domain-like"/>
    <property type="match status" value="1"/>
</dbReference>
<dbReference type="Proteomes" id="UP001320876">
    <property type="component" value="Unassembled WGS sequence"/>
</dbReference>
<reference evidence="2 3" key="1">
    <citation type="submission" date="2022-10" db="EMBL/GenBank/DDBJ databases">
        <title>Luteolibacter arcticus strain CCTCC AB 2014275, whole genome shotgun sequencing project.</title>
        <authorList>
            <person name="Zhao G."/>
            <person name="Shen L."/>
        </authorList>
    </citation>
    <scope>NUCLEOTIDE SEQUENCE [LARGE SCALE GENOMIC DNA]</scope>
    <source>
        <strain evidence="2 3">CCTCC AB 2014275</strain>
    </source>
</reference>
<dbReference type="InterPro" id="IPR041705">
    <property type="entry name" value="PIN_Sll0205"/>
</dbReference>
<feature type="domain" description="PIN" evidence="1">
    <location>
        <begin position="3"/>
        <end position="119"/>
    </location>
</feature>
<proteinExistence type="predicted"/>
<dbReference type="PANTHER" id="PTHR36173">
    <property type="entry name" value="RIBONUCLEASE VAPC16-RELATED"/>
    <property type="match status" value="1"/>
</dbReference>
<dbReference type="Pfam" id="PF01850">
    <property type="entry name" value="PIN"/>
    <property type="match status" value="1"/>
</dbReference>
<evidence type="ECO:0000259" key="1">
    <source>
        <dbReference type="Pfam" id="PF01850"/>
    </source>
</evidence>
<keyword evidence="3" id="KW-1185">Reference proteome</keyword>
<dbReference type="InterPro" id="IPR029060">
    <property type="entry name" value="PIN-like_dom_sf"/>
</dbReference>
<dbReference type="RefSeq" id="WP_264489458.1">
    <property type="nucleotide sequence ID" value="NZ_JAPDDT010000013.1"/>
</dbReference>
<dbReference type="Gene3D" id="3.40.50.1010">
    <property type="entry name" value="5'-nuclease"/>
    <property type="match status" value="1"/>
</dbReference>
<organism evidence="2 3">
    <name type="scientific">Luteolibacter arcticus</name>
    <dbReference type="NCBI Taxonomy" id="1581411"/>
    <lineage>
        <taxon>Bacteria</taxon>
        <taxon>Pseudomonadati</taxon>
        <taxon>Verrucomicrobiota</taxon>
        <taxon>Verrucomicrobiia</taxon>
        <taxon>Verrucomicrobiales</taxon>
        <taxon>Verrucomicrobiaceae</taxon>
        <taxon>Luteolibacter</taxon>
    </lineage>
</organism>